<dbReference type="PROSITE" id="PS51197">
    <property type="entry name" value="HTH_RRF2_2"/>
    <property type="match status" value="1"/>
</dbReference>
<dbReference type="SUPFAM" id="SSF46785">
    <property type="entry name" value="Winged helix' DNA-binding domain"/>
    <property type="match status" value="1"/>
</dbReference>
<dbReference type="NCBIfam" id="TIGR00738">
    <property type="entry name" value="rrf2_super"/>
    <property type="match status" value="1"/>
</dbReference>
<dbReference type="RefSeq" id="WP_188552360.1">
    <property type="nucleotide sequence ID" value="NZ_BMGT01000001.1"/>
</dbReference>
<reference evidence="3" key="1">
    <citation type="journal article" date="2014" name="Int. J. Syst. Evol. Microbiol.">
        <title>Complete genome sequence of Corynebacterium casei LMG S-19264T (=DSM 44701T), isolated from a smear-ripened cheese.</title>
        <authorList>
            <consortium name="US DOE Joint Genome Institute (JGI-PGF)"/>
            <person name="Walter F."/>
            <person name="Albersmeier A."/>
            <person name="Kalinowski J."/>
            <person name="Ruckert C."/>
        </authorList>
    </citation>
    <scope>NUCLEOTIDE SEQUENCE</scope>
    <source>
        <strain evidence="3">CGMCC 1.12997</strain>
    </source>
</reference>
<dbReference type="PANTHER" id="PTHR33221">
    <property type="entry name" value="WINGED HELIX-TURN-HELIX TRANSCRIPTIONAL REGULATOR, RRF2 FAMILY"/>
    <property type="match status" value="1"/>
</dbReference>
<reference evidence="3" key="2">
    <citation type="submission" date="2020-09" db="EMBL/GenBank/DDBJ databases">
        <authorList>
            <person name="Sun Q."/>
            <person name="Zhou Y."/>
        </authorList>
    </citation>
    <scope>NUCLEOTIDE SEQUENCE</scope>
    <source>
        <strain evidence="3">CGMCC 1.12997</strain>
    </source>
</reference>
<sequence>MHINRFSDLALRLLMYLSSRPEPMQATVTVRAAAVMFNVPYDHLVKVAYQLGQQGFLITTKGAGGGLRLARAAESISVGEILRVVEPGDSVVDCHSQPCPLAGACLLKGALDSAYAAFLDKLDEYSLAAVARTPRLQKLVYLKPQVKSVSPSPRTPRTGKRAAGNPTSKSRTRARRST</sequence>
<evidence type="ECO:0000313" key="3">
    <source>
        <dbReference type="EMBL" id="GGG64528.1"/>
    </source>
</evidence>
<proteinExistence type="predicted"/>
<accession>A0A917H1L4</accession>
<dbReference type="InterPro" id="IPR000944">
    <property type="entry name" value="Tscrpt_reg_Rrf2"/>
</dbReference>
<evidence type="ECO:0000256" key="2">
    <source>
        <dbReference type="SAM" id="MobiDB-lite"/>
    </source>
</evidence>
<name>A0A917H1L4_9BACT</name>
<dbReference type="GO" id="GO:0003700">
    <property type="term" value="F:DNA-binding transcription factor activity"/>
    <property type="evidence" value="ECO:0007669"/>
    <property type="project" value="TreeGrafter"/>
</dbReference>
<dbReference type="Pfam" id="PF02082">
    <property type="entry name" value="Rrf2"/>
    <property type="match status" value="1"/>
</dbReference>
<gene>
    <name evidence="3" type="ORF">GCM10011585_02650</name>
</gene>
<dbReference type="Gene3D" id="1.10.10.10">
    <property type="entry name" value="Winged helix-like DNA-binding domain superfamily/Winged helix DNA-binding domain"/>
    <property type="match status" value="1"/>
</dbReference>
<dbReference type="Proteomes" id="UP000647241">
    <property type="component" value="Unassembled WGS sequence"/>
</dbReference>
<keyword evidence="1 3" id="KW-0238">DNA-binding</keyword>
<feature type="region of interest" description="Disordered" evidence="2">
    <location>
        <begin position="146"/>
        <end position="178"/>
    </location>
</feature>
<evidence type="ECO:0000256" key="1">
    <source>
        <dbReference type="ARBA" id="ARBA00023125"/>
    </source>
</evidence>
<organism evidence="3 4">
    <name type="scientific">Edaphobacter dinghuensis</name>
    <dbReference type="NCBI Taxonomy" id="1560005"/>
    <lineage>
        <taxon>Bacteria</taxon>
        <taxon>Pseudomonadati</taxon>
        <taxon>Acidobacteriota</taxon>
        <taxon>Terriglobia</taxon>
        <taxon>Terriglobales</taxon>
        <taxon>Acidobacteriaceae</taxon>
        <taxon>Edaphobacter</taxon>
    </lineage>
</organism>
<dbReference type="InterPro" id="IPR036390">
    <property type="entry name" value="WH_DNA-bd_sf"/>
</dbReference>
<dbReference type="GO" id="GO:0003677">
    <property type="term" value="F:DNA binding"/>
    <property type="evidence" value="ECO:0007669"/>
    <property type="project" value="UniProtKB-KW"/>
</dbReference>
<evidence type="ECO:0000313" key="4">
    <source>
        <dbReference type="Proteomes" id="UP000647241"/>
    </source>
</evidence>
<dbReference type="GO" id="GO:0005829">
    <property type="term" value="C:cytosol"/>
    <property type="evidence" value="ECO:0007669"/>
    <property type="project" value="TreeGrafter"/>
</dbReference>
<dbReference type="InterPro" id="IPR036388">
    <property type="entry name" value="WH-like_DNA-bd_sf"/>
</dbReference>
<keyword evidence="4" id="KW-1185">Reference proteome</keyword>
<dbReference type="PANTHER" id="PTHR33221:SF4">
    <property type="entry name" value="HTH-TYPE TRANSCRIPTIONAL REPRESSOR NSRR"/>
    <property type="match status" value="1"/>
</dbReference>
<protein>
    <submittedName>
        <fullName evidence="3">DNA-binding protein</fullName>
    </submittedName>
</protein>
<comment type="caution">
    <text evidence="3">The sequence shown here is derived from an EMBL/GenBank/DDBJ whole genome shotgun (WGS) entry which is preliminary data.</text>
</comment>
<dbReference type="EMBL" id="BMGT01000001">
    <property type="protein sequence ID" value="GGG64528.1"/>
    <property type="molecule type" value="Genomic_DNA"/>
</dbReference>
<dbReference type="AlphaFoldDB" id="A0A917H1L4"/>